<gene>
    <name evidence="3" type="ORF">SAMN05216388_1004193</name>
</gene>
<evidence type="ECO:0000256" key="2">
    <source>
        <dbReference type="SAM" id="Phobius"/>
    </source>
</evidence>
<dbReference type="RefSeq" id="WP_211611297.1">
    <property type="nucleotide sequence ID" value="NZ_FOCX01000004.1"/>
</dbReference>
<dbReference type="EMBL" id="FOCX01000004">
    <property type="protein sequence ID" value="SEN68982.1"/>
    <property type="molecule type" value="Genomic_DNA"/>
</dbReference>
<organism evidence="3 4">
    <name type="scientific">Halorientalis persicus</name>
    <dbReference type="NCBI Taxonomy" id="1367881"/>
    <lineage>
        <taxon>Archaea</taxon>
        <taxon>Methanobacteriati</taxon>
        <taxon>Methanobacteriota</taxon>
        <taxon>Stenosarchaea group</taxon>
        <taxon>Halobacteria</taxon>
        <taxon>Halobacteriales</taxon>
        <taxon>Haloarculaceae</taxon>
        <taxon>Halorientalis</taxon>
    </lineage>
</organism>
<dbReference type="OrthoDB" id="383124at2157"/>
<keyword evidence="4" id="KW-1185">Reference proteome</keyword>
<evidence type="ECO:0000313" key="3">
    <source>
        <dbReference type="EMBL" id="SEN68982.1"/>
    </source>
</evidence>
<feature type="transmembrane region" description="Helical" evidence="2">
    <location>
        <begin position="80"/>
        <end position="98"/>
    </location>
</feature>
<keyword evidence="2" id="KW-0812">Transmembrane</keyword>
<proteinExistence type="predicted"/>
<name>A0A1H8IKW2_9EURY</name>
<protein>
    <submittedName>
        <fullName evidence="3">Uncharacterized protein</fullName>
    </submittedName>
</protein>
<evidence type="ECO:0000313" key="4">
    <source>
        <dbReference type="Proteomes" id="UP000198775"/>
    </source>
</evidence>
<keyword evidence="2" id="KW-1133">Transmembrane helix</keyword>
<accession>A0A1H8IKW2</accession>
<reference evidence="4" key="1">
    <citation type="submission" date="2016-10" db="EMBL/GenBank/DDBJ databases">
        <authorList>
            <person name="Varghese N."/>
            <person name="Submissions S."/>
        </authorList>
    </citation>
    <scope>NUCLEOTIDE SEQUENCE [LARGE SCALE GENOMIC DNA]</scope>
    <source>
        <strain evidence="4">IBRC-M 10043</strain>
    </source>
</reference>
<dbReference type="Proteomes" id="UP000198775">
    <property type="component" value="Unassembled WGS sequence"/>
</dbReference>
<feature type="transmembrane region" description="Helical" evidence="2">
    <location>
        <begin position="23"/>
        <end position="43"/>
    </location>
</feature>
<sequence>MTPTTHLRRLGALLDRLPAAERIAVAGIAFQTVLAVGLFAVGYADGDRIGALVAAVLLAVAVLAGVATLPAVLLWRLDRAPRLAAAFAALVGLATLLFNEAHVTVWPVSFALVLAAGRAWAGVNLDATDLLALDPDRFERVQPPARDTGGGDGAAAGDTEHDTETD</sequence>
<evidence type="ECO:0000256" key="1">
    <source>
        <dbReference type="SAM" id="MobiDB-lite"/>
    </source>
</evidence>
<feature type="region of interest" description="Disordered" evidence="1">
    <location>
        <begin position="140"/>
        <end position="166"/>
    </location>
</feature>
<keyword evidence="2" id="KW-0472">Membrane</keyword>
<feature type="transmembrane region" description="Helical" evidence="2">
    <location>
        <begin position="49"/>
        <end position="73"/>
    </location>
</feature>
<dbReference type="AlphaFoldDB" id="A0A1H8IKW2"/>